<comment type="caution">
    <text evidence="1">The sequence shown here is derived from an EMBL/GenBank/DDBJ whole genome shotgun (WGS) entry which is preliminary data.</text>
</comment>
<protein>
    <submittedName>
        <fullName evidence="1">Uncharacterized protein</fullName>
    </submittedName>
</protein>
<proteinExistence type="predicted"/>
<gene>
    <name evidence="1" type="ORF">KSB_68610</name>
</gene>
<sequence>MGVFVTCGSGHRVTERVEQCLLREHTIWTRKTFFHLTHFATQEGHAPCIAKQALALRERRLMAQGASSMYVQEGQDRRSILLSKAVE</sequence>
<evidence type="ECO:0000313" key="1">
    <source>
        <dbReference type="EMBL" id="GHO58386.1"/>
    </source>
</evidence>
<accession>A0ABQ3UZS1</accession>
<organism evidence="1 2">
    <name type="scientific">Ktedonobacter robiniae</name>
    <dbReference type="NCBI Taxonomy" id="2778365"/>
    <lineage>
        <taxon>Bacteria</taxon>
        <taxon>Bacillati</taxon>
        <taxon>Chloroflexota</taxon>
        <taxon>Ktedonobacteria</taxon>
        <taxon>Ktedonobacterales</taxon>
        <taxon>Ktedonobacteraceae</taxon>
        <taxon>Ktedonobacter</taxon>
    </lineage>
</organism>
<dbReference type="EMBL" id="BNJG01000003">
    <property type="protein sequence ID" value="GHO58386.1"/>
    <property type="molecule type" value="Genomic_DNA"/>
</dbReference>
<reference evidence="1 2" key="1">
    <citation type="journal article" date="2021" name="Int. J. Syst. Evol. Microbiol.">
        <title>Reticulibacter mediterranei gen. nov., sp. nov., within the new family Reticulibacteraceae fam. nov., and Ktedonospora formicarum gen. nov., sp. nov., Ktedonobacter robiniae sp. nov., Dictyobacter formicarum sp. nov. and Dictyobacter arantiisoli sp. nov., belonging to the class Ktedonobacteria.</title>
        <authorList>
            <person name="Yabe S."/>
            <person name="Zheng Y."/>
            <person name="Wang C.M."/>
            <person name="Sakai Y."/>
            <person name="Abe K."/>
            <person name="Yokota A."/>
            <person name="Donadio S."/>
            <person name="Cavaletti L."/>
            <person name="Monciardini P."/>
        </authorList>
    </citation>
    <scope>NUCLEOTIDE SEQUENCE [LARGE SCALE GENOMIC DNA]</scope>
    <source>
        <strain evidence="1 2">SOSP1-30</strain>
    </source>
</reference>
<keyword evidence="2" id="KW-1185">Reference proteome</keyword>
<name>A0ABQ3UZS1_9CHLR</name>
<evidence type="ECO:0000313" key="2">
    <source>
        <dbReference type="Proteomes" id="UP000654345"/>
    </source>
</evidence>
<dbReference type="Proteomes" id="UP000654345">
    <property type="component" value="Unassembled WGS sequence"/>
</dbReference>